<name>A0ABV4CTZ2_9BACT</name>
<gene>
    <name evidence="1" type="ORF">AAK873_04370</name>
</gene>
<dbReference type="EMBL" id="JBCLPP010000009">
    <property type="protein sequence ID" value="MEY8244856.1"/>
    <property type="molecule type" value="Genomic_DNA"/>
</dbReference>
<reference evidence="1 2" key="1">
    <citation type="submission" date="2024-03" db="EMBL/GenBank/DDBJ databases">
        <title>Mouse gut bacterial collection (mGBC) of GemPharmatech.</title>
        <authorList>
            <person name="He Y."/>
            <person name="Dong L."/>
            <person name="Wu D."/>
            <person name="Gao X."/>
            <person name="Lin Z."/>
        </authorList>
    </citation>
    <scope>NUCLEOTIDE SEQUENCE [LARGE SCALE GENOMIC DNA]</scope>
    <source>
        <strain evidence="1 2">54-13</strain>
    </source>
</reference>
<protein>
    <submittedName>
        <fullName evidence="1">Uncharacterized protein</fullName>
    </submittedName>
</protein>
<accession>A0ABV4CTZ2</accession>
<sequence>MVDPKHPRGRYTGLTALKPMYVLITECGKERTSNVTVARIMQAVYEIDSNEYVTLEKCMPIRVVREAEFFAISFYKDSRIAAYFRVGKNILRMVRSGFSVENAADVMCDFFQRCKIPDVHTWTYEELRSAPQNEESSLTVDGENFRYFGCSDVMAALENIIEGKSKWLLHDFTGRDGGYMNIRRCVDAGGLTKYKVELVQWMEPRPAGYHIVISDVALLRRWLWDFATERNYPGNLSEWEEFNVEDHFRRLVFRFLGEGDNLNKEDYDER</sequence>
<proteinExistence type="predicted"/>
<organism evidence="1 2">
    <name type="scientific">Heminiphilus faecis</name>
    <dbReference type="NCBI Taxonomy" id="2601703"/>
    <lineage>
        <taxon>Bacteria</taxon>
        <taxon>Pseudomonadati</taxon>
        <taxon>Bacteroidota</taxon>
        <taxon>Bacteroidia</taxon>
        <taxon>Bacteroidales</taxon>
        <taxon>Muribaculaceae</taxon>
        <taxon>Heminiphilus</taxon>
    </lineage>
</organism>
<keyword evidence="2" id="KW-1185">Reference proteome</keyword>
<evidence type="ECO:0000313" key="2">
    <source>
        <dbReference type="Proteomes" id="UP001565200"/>
    </source>
</evidence>
<evidence type="ECO:0000313" key="1">
    <source>
        <dbReference type="EMBL" id="MEY8244856.1"/>
    </source>
</evidence>
<comment type="caution">
    <text evidence="1">The sequence shown here is derived from an EMBL/GenBank/DDBJ whole genome shotgun (WGS) entry which is preliminary data.</text>
</comment>
<dbReference type="Proteomes" id="UP001565200">
    <property type="component" value="Unassembled WGS sequence"/>
</dbReference>
<dbReference type="RefSeq" id="WP_121699382.1">
    <property type="nucleotide sequence ID" value="NZ_JBCLPP010000009.1"/>
</dbReference>